<reference evidence="5" key="1">
    <citation type="submission" date="2018-02" db="EMBL/GenBank/DDBJ databases">
        <authorList>
            <person name="Silar P."/>
        </authorList>
    </citation>
    <scope>NUCLEOTIDE SEQUENCE [LARGE SCALE GENOMIC DNA]</scope>
    <source>
        <strain evidence="5">T</strain>
    </source>
</reference>
<dbReference type="PROSITE" id="PS51349">
    <property type="entry name" value="FMN_HYDROXY_ACID_DH_2"/>
    <property type="match status" value="1"/>
</dbReference>
<proteinExistence type="predicted"/>
<accession>A0ABY6S1M2</accession>
<dbReference type="SUPFAM" id="SSF55856">
    <property type="entry name" value="Cytochrome b5-like heme/steroid binding domain"/>
    <property type="match status" value="1"/>
</dbReference>
<dbReference type="Pfam" id="PF01070">
    <property type="entry name" value="FMN_dh"/>
    <property type="match status" value="1"/>
</dbReference>
<dbReference type="EMBL" id="LR026965">
    <property type="protein sequence ID" value="VBB75385.1"/>
    <property type="molecule type" value="Genomic_DNA"/>
</dbReference>
<dbReference type="InterPro" id="IPR000262">
    <property type="entry name" value="FMN-dep_DH"/>
</dbReference>
<evidence type="ECO:0000256" key="2">
    <source>
        <dbReference type="ARBA" id="ARBA00023002"/>
    </source>
</evidence>
<keyword evidence="2" id="KW-0560">Oxidoreductase</keyword>
<dbReference type="Gene3D" id="3.10.120.10">
    <property type="entry name" value="Cytochrome b5-like heme/steroid binding domain"/>
    <property type="match status" value="1"/>
</dbReference>
<comment type="cofactor">
    <cofactor evidence="1">
        <name>FMN</name>
        <dbReference type="ChEBI" id="CHEBI:58210"/>
    </cofactor>
</comment>
<feature type="domain" description="FMN hydroxy acid dehydrogenase" evidence="4">
    <location>
        <begin position="96"/>
        <end position="474"/>
    </location>
</feature>
<dbReference type="PANTHER" id="PTHR10578:SF104">
    <property type="entry name" value="CYTOCHROME B2, MITOCHONDRIAL-RELATED"/>
    <property type="match status" value="1"/>
</dbReference>
<evidence type="ECO:0000313" key="5">
    <source>
        <dbReference type="EMBL" id="VBB75385.1"/>
    </source>
</evidence>
<protein>
    <submittedName>
        <fullName evidence="5">Cytochrome b2, mitochondrial</fullName>
    </submittedName>
</protein>
<dbReference type="Pfam" id="PF00173">
    <property type="entry name" value="Cyt-b5"/>
    <property type="match status" value="1"/>
</dbReference>
<organism evidence="5 6">
    <name type="scientific">Podospora comata</name>
    <dbReference type="NCBI Taxonomy" id="48703"/>
    <lineage>
        <taxon>Eukaryota</taxon>
        <taxon>Fungi</taxon>
        <taxon>Dikarya</taxon>
        <taxon>Ascomycota</taxon>
        <taxon>Pezizomycotina</taxon>
        <taxon>Sordariomycetes</taxon>
        <taxon>Sordariomycetidae</taxon>
        <taxon>Sordariales</taxon>
        <taxon>Podosporaceae</taxon>
        <taxon>Podospora</taxon>
    </lineage>
</organism>
<gene>
    <name evidence="5" type="ORF">PODCO_203390</name>
</gene>
<evidence type="ECO:0000256" key="1">
    <source>
        <dbReference type="ARBA" id="ARBA00001917"/>
    </source>
</evidence>
<evidence type="ECO:0000313" key="6">
    <source>
        <dbReference type="Proteomes" id="UP000280685"/>
    </source>
</evidence>
<evidence type="ECO:0000259" key="3">
    <source>
        <dbReference type="PROSITE" id="PS50255"/>
    </source>
</evidence>
<dbReference type="PANTHER" id="PTHR10578">
    <property type="entry name" value="S -2-HYDROXY-ACID OXIDASE-RELATED"/>
    <property type="match status" value="1"/>
</dbReference>
<dbReference type="PROSITE" id="PS50255">
    <property type="entry name" value="CYTOCHROME_B5_2"/>
    <property type="match status" value="1"/>
</dbReference>
<dbReference type="InterPro" id="IPR037396">
    <property type="entry name" value="FMN_HAD"/>
</dbReference>
<dbReference type="InterPro" id="IPR013785">
    <property type="entry name" value="Aldolase_TIM"/>
</dbReference>
<dbReference type="Proteomes" id="UP000280685">
    <property type="component" value="Chromosome 2"/>
</dbReference>
<dbReference type="InterPro" id="IPR036400">
    <property type="entry name" value="Cyt_B5-like_heme/steroid_sf"/>
</dbReference>
<dbReference type="InterPro" id="IPR001199">
    <property type="entry name" value="Cyt_B5-like_heme/steroid-bd"/>
</dbReference>
<dbReference type="Gene3D" id="3.20.20.70">
    <property type="entry name" value="Aldolase class I"/>
    <property type="match status" value="1"/>
</dbReference>
<name>A0ABY6S1M2_PODCO</name>
<evidence type="ECO:0000259" key="4">
    <source>
        <dbReference type="PROSITE" id="PS51349"/>
    </source>
</evidence>
<keyword evidence="6" id="KW-1185">Reference proteome</keyword>
<feature type="domain" description="Cytochrome b5 heme-binding" evidence="3">
    <location>
        <begin position="2"/>
        <end position="63"/>
    </location>
</feature>
<sequence>MSRKISPAELSQHNSPSSLWLAINGLVYDLTAFAPSHPGGLQILLQHAGQDASVPYNKVHSPSLIRTSLPPTAQIRSSDSIQTPVPQIFSSVPTKPPLSTLISPHDFPLAAIPSLTPKATAFISSAATDCLTHRTNSSLYSHLTLRPRILINVSTPTTPLVTTILNCPVSSPIFISPTSLGKIIHPSGEKAIALACSNLDMAQTISTSASFTLSEILSGQNTSHPAFLQLYVDKNRVNSERVIEEAVRNGVRAVMVTVDAPVPGKREADERIPTAAGGETLAPMAGTATAVGDGKGAALGRVMGGYIDDSFSWEDLGWVKGLLPEGVKLVLKGVQTAADAVRAMETGLVDGIVISNHGGRSLDTATGTILVLLELQRCCPGVFDRMEVLIDGGVRRGTDVFKALCLGARGVMKEMGARGVGVGRGVLWALGGYGREGVERYLEILNDELVTTMKMCGVTSLEELHPGLVNTRAVDHLVPERVGEEHPYAKWRKSKL</sequence>
<dbReference type="SMART" id="SM01117">
    <property type="entry name" value="Cyt-b5"/>
    <property type="match status" value="1"/>
</dbReference>
<dbReference type="SUPFAM" id="SSF51395">
    <property type="entry name" value="FMN-linked oxidoreductases"/>
    <property type="match status" value="1"/>
</dbReference>